<accession>A0ABN9TVR3</accession>
<name>A0ABN9TVR3_9DINO</name>
<dbReference type="Proteomes" id="UP001189429">
    <property type="component" value="Unassembled WGS sequence"/>
</dbReference>
<feature type="zinc finger region" description="C3H1-type" evidence="4">
    <location>
        <begin position="122"/>
        <end position="150"/>
    </location>
</feature>
<evidence type="ECO:0000313" key="8">
    <source>
        <dbReference type="Proteomes" id="UP001189429"/>
    </source>
</evidence>
<feature type="region of interest" description="Disordered" evidence="5">
    <location>
        <begin position="1"/>
        <end position="80"/>
    </location>
</feature>
<feature type="zinc finger region" description="C3H1-type" evidence="4">
    <location>
        <begin position="86"/>
        <end position="114"/>
    </location>
</feature>
<keyword evidence="1 4" id="KW-0479">Metal-binding</keyword>
<dbReference type="Gene3D" id="4.10.1000.10">
    <property type="entry name" value="Zinc finger, CCCH-type"/>
    <property type="match status" value="2"/>
</dbReference>
<evidence type="ECO:0000256" key="1">
    <source>
        <dbReference type="ARBA" id="ARBA00022723"/>
    </source>
</evidence>
<keyword evidence="3 4" id="KW-0862">Zinc</keyword>
<evidence type="ECO:0000256" key="2">
    <source>
        <dbReference type="ARBA" id="ARBA00022771"/>
    </source>
</evidence>
<dbReference type="PROSITE" id="PS50103">
    <property type="entry name" value="ZF_C3H1"/>
    <property type="match status" value="2"/>
</dbReference>
<dbReference type="EMBL" id="CAUYUJ010015119">
    <property type="protein sequence ID" value="CAK0850095.1"/>
    <property type="molecule type" value="Genomic_DNA"/>
</dbReference>
<feature type="domain" description="C3H1-type" evidence="6">
    <location>
        <begin position="86"/>
        <end position="114"/>
    </location>
</feature>
<comment type="caution">
    <text evidence="7">The sequence shown here is derived from an EMBL/GenBank/DDBJ whole genome shotgun (WGS) entry which is preliminary data.</text>
</comment>
<keyword evidence="8" id="KW-1185">Reference proteome</keyword>
<organism evidence="7 8">
    <name type="scientific">Prorocentrum cordatum</name>
    <dbReference type="NCBI Taxonomy" id="2364126"/>
    <lineage>
        <taxon>Eukaryota</taxon>
        <taxon>Sar</taxon>
        <taxon>Alveolata</taxon>
        <taxon>Dinophyceae</taxon>
        <taxon>Prorocentrales</taxon>
        <taxon>Prorocentraceae</taxon>
        <taxon>Prorocentrum</taxon>
    </lineage>
</organism>
<gene>
    <name evidence="7" type="ORF">PCOR1329_LOCUS42610</name>
</gene>
<dbReference type="SUPFAM" id="SSF90229">
    <property type="entry name" value="CCCH zinc finger"/>
    <property type="match status" value="1"/>
</dbReference>
<evidence type="ECO:0000313" key="7">
    <source>
        <dbReference type="EMBL" id="CAK0850095.1"/>
    </source>
</evidence>
<dbReference type="InterPro" id="IPR036855">
    <property type="entry name" value="Znf_CCCH_sf"/>
</dbReference>
<protein>
    <recommendedName>
        <fullName evidence="6">C3H1-type domain-containing protein</fullName>
    </recommendedName>
</protein>
<reference evidence="7" key="1">
    <citation type="submission" date="2023-10" db="EMBL/GenBank/DDBJ databases">
        <authorList>
            <person name="Chen Y."/>
            <person name="Shah S."/>
            <person name="Dougan E. K."/>
            <person name="Thang M."/>
            <person name="Chan C."/>
        </authorList>
    </citation>
    <scope>NUCLEOTIDE SEQUENCE [LARGE SCALE GENOMIC DNA]</scope>
</reference>
<dbReference type="SMART" id="SM00356">
    <property type="entry name" value="ZnF_C3H1"/>
    <property type="match status" value="2"/>
</dbReference>
<keyword evidence="2 4" id="KW-0863">Zinc-finger</keyword>
<evidence type="ECO:0000256" key="3">
    <source>
        <dbReference type="ARBA" id="ARBA00022833"/>
    </source>
</evidence>
<proteinExistence type="predicted"/>
<dbReference type="Pfam" id="PF00642">
    <property type="entry name" value="zf-CCCH"/>
    <property type="match status" value="1"/>
</dbReference>
<feature type="compositionally biased region" description="Pro residues" evidence="5">
    <location>
        <begin position="15"/>
        <end position="30"/>
    </location>
</feature>
<dbReference type="InterPro" id="IPR000571">
    <property type="entry name" value="Znf_CCCH"/>
</dbReference>
<sequence length="360" mass="36697">MAAWGSRALRGSPRAAPPEPGAWPCAPPPRAALRKGPRRAAEEMSLASPAASGKQPQPRRVGAAARPANAPPHSTTSRDLAAKSLFKKTTLCRFYSLRGGCERGSACPFAHGKEEMRSKPDLTKTSLCKLWAKGRCPFESWQCPWAHGAHELQRVRSEACELDPGDAALAGGPCEAGNKDRCGARPGDLADDRASSSGLSRGDTVDVLMDALAGPAGEEQSRKRQGAPDSRKQRPRFCVQCGASGHSPAASFCVQCGCALVECSSASKSSPQGGCAGGTAAAAGVPVVFGDPAAAMPGPWPMGVCAAPGTIVLVPAASQGWMVAPPAAQIVALGDVSPAAGSMVGYGLCQLAVEPAAAPA</sequence>
<evidence type="ECO:0000256" key="4">
    <source>
        <dbReference type="PROSITE-ProRule" id="PRU00723"/>
    </source>
</evidence>
<feature type="domain" description="C3H1-type" evidence="6">
    <location>
        <begin position="122"/>
        <end position="150"/>
    </location>
</feature>
<evidence type="ECO:0000256" key="5">
    <source>
        <dbReference type="SAM" id="MobiDB-lite"/>
    </source>
</evidence>
<evidence type="ECO:0000259" key="6">
    <source>
        <dbReference type="PROSITE" id="PS50103"/>
    </source>
</evidence>